<name>A0AAV5FU10_ELECO</name>
<accession>A0AAV5FU10</accession>
<proteinExistence type="predicted"/>
<keyword evidence="2" id="KW-1185">Reference proteome</keyword>
<protein>
    <submittedName>
        <fullName evidence="1">Uncharacterized protein</fullName>
    </submittedName>
</protein>
<gene>
    <name evidence="1" type="primary">gb28280</name>
    <name evidence="1" type="ORF">PR202_gb28280</name>
</gene>
<evidence type="ECO:0000313" key="1">
    <source>
        <dbReference type="EMBL" id="GJN39179.1"/>
    </source>
</evidence>
<dbReference type="EMBL" id="BQKI01000097">
    <property type="protein sequence ID" value="GJN39179.1"/>
    <property type="molecule type" value="Genomic_DNA"/>
</dbReference>
<comment type="caution">
    <text evidence="1">The sequence shown here is derived from an EMBL/GenBank/DDBJ whole genome shotgun (WGS) entry which is preliminary data.</text>
</comment>
<reference evidence="1" key="1">
    <citation type="journal article" date="2018" name="DNA Res.">
        <title>Multiple hybrid de novo genome assembly of finger millet, an orphan allotetraploid crop.</title>
        <authorList>
            <person name="Hatakeyama M."/>
            <person name="Aluri S."/>
            <person name="Balachadran M.T."/>
            <person name="Sivarajan S.R."/>
            <person name="Patrignani A."/>
            <person name="Gruter S."/>
            <person name="Poveda L."/>
            <person name="Shimizu-Inatsugi R."/>
            <person name="Baeten J."/>
            <person name="Francoijs K.J."/>
            <person name="Nataraja K.N."/>
            <person name="Reddy Y.A.N."/>
            <person name="Phadnis S."/>
            <person name="Ravikumar R.L."/>
            <person name="Schlapbach R."/>
            <person name="Sreeman S.M."/>
            <person name="Shimizu K.K."/>
        </authorList>
    </citation>
    <scope>NUCLEOTIDE SEQUENCE</scope>
</reference>
<dbReference type="Proteomes" id="UP001054889">
    <property type="component" value="Unassembled WGS sequence"/>
</dbReference>
<dbReference type="AlphaFoldDB" id="A0AAV5FU10"/>
<reference evidence="1" key="2">
    <citation type="submission" date="2021-12" db="EMBL/GenBank/DDBJ databases">
        <title>Resequencing data analysis of finger millet.</title>
        <authorList>
            <person name="Hatakeyama M."/>
            <person name="Aluri S."/>
            <person name="Balachadran M.T."/>
            <person name="Sivarajan S.R."/>
            <person name="Poveda L."/>
            <person name="Shimizu-Inatsugi R."/>
            <person name="Schlapbach R."/>
            <person name="Sreeman S.M."/>
            <person name="Shimizu K.K."/>
        </authorList>
    </citation>
    <scope>NUCLEOTIDE SEQUENCE</scope>
</reference>
<sequence length="91" mass="9490">MKQPPAQSKGGGMLDRRAFASLLAAAIVALALLCLFYGTAFTPTLRGGRPSLHLGLQARTTTPALPADLALSSIPVRYLTSRFPLPGLLGS</sequence>
<organism evidence="1 2">
    <name type="scientific">Eleusine coracana subsp. coracana</name>
    <dbReference type="NCBI Taxonomy" id="191504"/>
    <lineage>
        <taxon>Eukaryota</taxon>
        <taxon>Viridiplantae</taxon>
        <taxon>Streptophyta</taxon>
        <taxon>Embryophyta</taxon>
        <taxon>Tracheophyta</taxon>
        <taxon>Spermatophyta</taxon>
        <taxon>Magnoliopsida</taxon>
        <taxon>Liliopsida</taxon>
        <taxon>Poales</taxon>
        <taxon>Poaceae</taxon>
        <taxon>PACMAD clade</taxon>
        <taxon>Chloridoideae</taxon>
        <taxon>Cynodonteae</taxon>
        <taxon>Eleusininae</taxon>
        <taxon>Eleusine</taxon>
    </lineage>
</organism>
<evidence type="ECO:0000313" key="2">
    <source>
        <dbReference type="Proteomes" id="UP001054889"/>
    </source>
</evidence>